<dbReference type="EMBL" id="PYUC01000008">
    <property type="protein sequence ID" value="PTB19572.1"/>
    <property type="molecule type" value="Genomic_DNA"/>
</dbReference>
<name>A0A2T3XSZ2_9BURK</name>
<dbReference type="Proteomes" id="UP000240638">
    <property type="component" value="Unassembled WGS sequence"/>
</dbReference>
<feature type="transmembrane region" description="Helical" evidence="1">
    <location>
        <begin position="196"/>
        <end position="216"/>
    </location>
</feature>
<accession>A0A2T3XSZ2</accession>
<keyword evidence="1" id="KW-0472">Membrane</keyword>
<sequence length="366" mass="40107">MASVTFFSIALAVYQGFFYERKPLLIATVNSLSPVFDVVKPVGGLDISYAGVNLREAKKSLWSVDLTLRNEGNSEIKLDDFDPNAPVRVLVKSAQVVDKPSLTTSNQYLSANVKLITGIADVSITPVIIEPEDTITINFLILGAEGVRPTIEILGKIAGMKTIPLRTIDSSSNGKSWWQQVVGADALWVQIVRGPIYLLCTIFTVAIFTLLAAAASSPFTRWQNKRDRDLRIQEIRRIRLEKLFDQKTNALAEEYIENGIGSIAQIASEAARAESKIDAHQIIGGIEDEEAAKSLKKMIGAVMPKRATERLSKLGLIGLEDGKPIGVVELNEALEAFCQLIGNSREELIKTANKNRLPPGMGVLYE</sequence>
<dbReference type="AlphaFoldDB" id="A0A2T3XSZ2"/>
<evidence type="ECO:0000313" key="2">
    <source>
        <dbReference type="EMBL" id="PTB19572.1"/>
    </source>
</evidence>
<proteinExistence type="predicted"/>
<evidence type="ECO:0000313" key="3">
    <source>
        <dbReference type="Proteomes" id="UP000240638"/>
    </source>
</evidence>
<keyword evidence="1" id="KW-0812">Transmembrane</keyword>
<comment type="caution">
    <text evidence="2">The sequence shown here is derived from an EMBL/GenBank/DDBJ whole genome shotgun (WGS) entry which is preliminary data.</text>
</comment>
<gene>
    <name evidence="2" type="ORF">C9I57_17995</name>
</gene>
<protein>
    <submittedName>
        <fullName evidence="2">Uncharacterized protein</fullName>
    </submittedName>
</protein>
<keyword evidence="1" id="KW-1133">Transmembrane helix</keyword>
<reference evidence="2 3" key="1">
    <citation type="submission" date="2018-03" db="EMBL/GenBank/DDBJ databases">
        <title>Whole genome analyses suggest that Burkholderia sensu lato contains two further novel genera in the rhizoxinica-symbiotica group Mycetohabitans gen. nov., and Trinickia gen. nov.: implications for the evolution of diazotrophy and nodulation in the Burkholderiaceae.</title>
        <authorList>
            <person name="Estrada De Los Santos P."/>
            <person name="Palmer M."/>
            <person name="Chavez-Ramirez B."/>
            <person name="Steenkamp E.T."/>
            <person name="Hirsch A.M."/>
            <person name="Manyaka P."/>
            <person name="Maluk M."/>
            <person name="Lafos M."/>
            <person name="Crook M."/>
            <person name="Gross E."/>
            <person name="Simon M.F."/>
            <person name="Bueno Dos Reis Junior F."/>
            <person name="Poole P.S."/>
            <person name="Venter S.N."/>
            <person name="James E.K."/>
        </authorList>
    </citation>
    <scope>NUCLEOTIDE SEQUENCE [LARGE SCALE GENOMIC DNA]</scope>
    <source>
        <strain evidence="2 3">JPY-366</strain>
    </source>
</reference>
<organism evidence="2 3">
    <name type="scientific">Trinickia symbiotica</name>
    <dbReference type="NCBI Taxonomy" id="863227"/>
    <lineage>
        <taxon>Bacteria</taxon>
        <taxon>Pseudomonadati</taxon>
        <taxon>Pseudomonadota</taxon>
        <taxon>Betaproteobacteria</taxon>
        <taxon>Burkholderiales</taxon>
        <taxon>Burkholderiaceae</taxon>
        <taxon>Trinickia</taxon>
    </lineage>
</organism>
<evidence type="ECO:0000256" key="1">
    <source>
        <dbReference type="SAM" id="Phobius"/>
    </source>
</evidence>